<accession>A0ABT1VXV6</accession>
<evidence type="ECO:0000256" key="1">
    <source>
        <dbReference type="SAM" id="MobiDB-lite"/>
    </source>
</evidence>
<protein>
    <submittedName>
        <fullName evidence="2">DUF6496 domain-containing protein</fullName>
    </submittedName>
</protein>
<reference evidence="2 3" key="1">
    <citation type="submission" date="2022-06" db="EMBL/GenBank/DDBJ databases">
        <title>Rhizosaccharibacter gen. nov. sp. nov. KSS12, endophytic bacteria isolated from sugarcane.</title>
        <authorList>
            <person name="Pitiwittayakul N."/>
        </authorList>
    </citation>
    <scope>NUCLEOTIDE SEQUENCE [LARGE SCALE GENOMIC DNA]</scope>
    <source>
        <strain evidence="2 3">KSS12</strain>
    </source>
</reference>
<organism evidence="2 3">
    <name type="scientific">Rhizosaccharibacter radicis</name>
    <dbReference type="NCBI Taxonomy" id="2782605"/>
    <lineage>
        <taxon>Bacteria</taxon>
        <taxon>Pseudomonadati</taxon>
        <taxon>Pseudomonadota</taxon>
        <taxon>Alphaproteobacteria</taxon>
        <taxon>Acetobacterales</taxon>
        <taxon>Acetobacteraceae</taxon>
        <taxon>Rhizosaccharibacter</taxon>
    </lineage>
</organism>
<feature type="compositionally biased region" description="Basic and acidic residues" evidence="1">
    <location>
        <begin position="1"/>
        <end position="28"/>
    </location>
</feature>
<sequence>MAKQSEPQKRRIDAVMHEFKQGGLDDGHGGTVRNPKQAIAIALSEAGASNQQSPERNRSQRRDTERDAPSRDELYAEATRRKLSGRSRMTKDQLMRALDRDSGR</sequence>
<feature type="region of interest" description="Disordered" evidence="1">
    <location>
        <begin position="1"/>
        <end position="104"/>
    </location>
</feature>
<evidence type="ECO:0000313" key="3">
    <source>
        <dbReference type="Proteomes" id="UP001524547"/>
    </source>
</evidence>
<keyword evidence="3" id="KW-1185">Reference proteome</keyword>
<proteinExistence type="predicted"/>
<name>A0ABT1VXV6_9PROT</name>
<dbReference type="Proteomes" id="UP001524547">
    <property type="component" value="Unassembled WGS sequence"/>
</dbReference>
<evidence type="ECO:0000313" key="2">
    <source>
        <dbReference type="EMBL" id="MCQ8241181.1"/>
    </source>
</evidence>
<dbReference type="EMBL" id="JAMZEJ010000005">
    <property type="protein sequence ID" value="MCQ8241181.1"/>
    <property type="molecule type" value="Genomic_DNA"/>
</dbReference>
<gene>
    <name evidence="2" type="ORF">NFI88_10055</name>
</gene>
<dbReference type="RefSeq" id="WP_422919917.1">
    <property type="nucleotide sequence ID" value="NZ_JAMZEJ010000005.1"/>
</dbReference>
<dbReference type="Pfam" id="PF20106">
    <property type="entry name" value="DUF6496"/>
    <property type="match status" value="1"/>
</dbReference>
<feature type="compositionally biased region" description="Basic and acidic residues" evidence="1">
    <location>
        <begin position="89"/>
        <end position="104"/>
    </location>
</feature>
<feature type="compositionally biased region" description="Basic and acidic residues" evidence="1">
    <location>
        <begin position="55"/>
        <end position="80"/>
    </location>
</feature>
<dbReference type="InterPro" id="IPR045468">
    <property type="entry name" value="DUF6496"/>
</dbReference>
<comment type="caution">
    <text evidence="2">The sequence shown here is derived from an EMBL/GenBank/DDBJ whole genome shotgun (WGS) entry which is preliminary data.</text>
</comment>